<name>A0A4Q0M596_9SPHI</name>
<dbReference type="Proteomes" id="UP000290848">
    <property type="component" value="Unassembled WGS sequence"/>
</dbReference>
<evidence type="ECO:0000313" key="1">
    <source>
        <dbReference type="EMBL" id="RXF67963.1"/>
    </source>
</evidence>
<dbReference type="EMBL" id="RXOC01000013">
    <property type="protein sequence ID" value="RXF67963.1"/>
    <property type="molecule type" value="Genomic_DNA"/>
</dbReference>
<sequence length="66" mass="7597">MKNAVDKHNSPSTQNKGNFWINYILNDPETKMRIGIKESEEKFKDEARCSKLNAPLTTEEKVLLSD</sequence>
<gene>
    <name evidence="1" type="ORF">EKH83_16930</name>
</gene>
<reference evidence="1 2" key="1">
    <citation type="submission" date="2018-12" db="EMBL/GenBank/DDBJ databases">
        <title>The Draft Genome Sequence of the Soil Bacterium Pedobacter tournemirensis R1.</title>
        <authorList>
            <person name="He J."/>
        </authorList>
    </citation>
    <scope>NUCLEOTIDE SEQUENCE [LARGE SCALE GENOMIC DNA]</scope>
    <source>
        <strain evidence="1 2">R1</strain>
    </source>
</reference>
<organism evidence="1 2">
    <name type="scientific">Arcticibacter tournemirensis</name>
    <dbReference type="NCBI Taxonomy" id="699437"/>
    <lineage>
        <taxon>Bacteria</taxon>
        <taxon>Pseudomonadati</taxon>
        <taxon>Bacteroidota</taxon>
        <taxon>Sphingobacteriia</taxon>
        <taxon>Sphingobacteriales</taxon>
        <taxon>Sphingobacteriaceae</taxon>
        <taxon>Arcticibacter</taxon>
    </lineage>
</organism>
<protein>
    <submittedName>
        <fullName evidence="1">Uncharacterized protein</fullName>
    </submittedName>
</protein>
<proteinExistence type="predicted"/>
<dbReference type="AlphaFoldDB" id="A0A4Q0M596"/>
<accession>A0A4Q0M596</accession>
<comment type="caution">
    <text evidence="1">The sequence shown here is derived from an EMBL/GenBank/DDBJ whole genome shotgun (WGS) entry which is preliminary data.</text>
</comment>
<evidence type="ECO:0000313" key="2">
    <source>
        <dbReference type="Proteomes" id="UP000290848"/>
    </source>
</evidence>
<dbReference type="RefSeq" id="WP_128770651.1">
    <property type="nucleotide sequence ID" value="NZ_RXOC01000013.1"/>
</dbReference>